<name>A0AAN7FGT0_QUERU</name>
<evidence type="ECO:0000259" key="9">
    <source>
        <dbReference type="SMART" id="SM00382"/>
    </source>
</evidence>
<dbReference type="InterPro" id="IPR050304">
    <property type="entry name" value="MT-severing_AAA_ATPase"/>
</dbReference>
<evidence type="ECO:0000256" key="2">
    <source>
        <dbReference type="ARBA" id="ARBA00006914"/>
    </source>
</evidence>
<evidence type="ECO:0000256" key="6">
    <source>
        <dbReference type="ARBA" id="ARBA00023136"/>
    </source>
</evidence>
<feature type="region of interest" description="Disordered" evidence="8">
    <location>
        <begin position="74"/>
        <end position="107"/>
    </location>
</feature>
<dbReference type="Gene3D" id="1.10.8.60">
    <property type="match status" value="1"/>
</dbReference>
<dbReference type="FunFam" id="1.20.58.80:FF:000007">
    <property type="entry name" value="Suppressor of K+ transport growth defect 1"/>
    <property type="match status" value="1"/>
</dbReference>
<dbReference type="SMART" id="SM00745">
    <property type="entry name" value="MIT"/>
    <property type="match status" value="1"/>
</dbReference>
<dbReference type="SUPFAM" id="SSF116846">
    <property type="entry name" value="MIT domain"/>
    <property type="match status" value="1"/>
</dbReference>
<dbReference type="PROSITE" id="PS00674">
    <property type="entry name" value="AAA"/>
    <property type="match status" value="1"/>
</dbReference>
<dbReference type="FunFam" id="3.40.50.300:FF:000043">
    <property type="entry name" value="Vacuolar protein sorting-associated protein 4"/>
    <property type="match status" value="1"/>
</dbReference>
<evidence type="ECO:0000313" key="11">
    <source>
        <dbReference type="EMBL" id="KAK4593223.1"/>
    </source>
</evidence>
<dbReference type="InterPro" id="IPR007330">
    <property type="entry name" value="MIT_dom"/>
</dbReference>
<keyword evidence="5 7" id="KW-0067">ATP-binding</keyword>
<dbReference type="Pfam" id="PF09336">
    <property type="entry name" value="Vps4_C"/>
    <property type="match status" value="1"/>
</dbReference>
<keyword evidence="12" id="KW-1185">Reference proteome</keyword>
<accession>A0AAN7FGT0</accession>
<feature type="domain" description="MIT" evidence="10">
    <location>
        <begin position="2"/>
        <end position="80"/>
    </location>
</feature>
<protein>
    <recommendedName>
        <fullName evidence="13">Vesicle-fusing ATPase</fullName>
    </recommendedName>
</protein>
<dbReference type="InterPro" id="IPR003593">
    <property type="entry name" value="AAA+_ATPase"/>
</dbReference>
<comment type="subcellular location">
    <subcellularLocation>
        <location evidence="1">Endosome membrane</location>
        <topology evidence="1">Peripheral membrane protein</topology>
    </subcellularLocation>
</comment>
<reference evidence="11 12" key="1">
    <citation type="journal article" date="2023" name="G3 (Bethesda)">
        <title>A haplotype-resolved chromosome-scale genome for Quercus rubra L. provides insights into the genetics of adaptive traits for red oak species.</title>
        <authorList>
            <person name="Kapoor B."/>
            <person name="Jenkins J."/>
            <person name="Schmutz J."/>
            <person name="Zhebentyayeva T."/>
            <person name="Kuelheim C."/>
            <person name="Coggeshall M."/>
            <person name="Heim C."/>
            <person name="Lasky J.R."/>
            <person name="Leites L."/>
            <person name="Islam-Faridi N."/>
            <person name="Romero-Severson J."/>
            <person name="DeLeo V.L."/>
            <person name="Lucas S.M."/>
            <person name="Lazic D."/>
            <person name="Gailing O."/>
            <person name="Carlson J."/>
            <person name="Staton M."/>
        </authorList>
    </citation>
    <scope>NUCLEOTIDE SEQUENCE [LARGE SCALE GENOMIC DNA]</scope>
    <source>
        <strain evidence="11">Pseudo-F2</strain>
    </source>
</reference>
<dbReference type="GO" id="GO:0005524">
    <property type="term" value="F:ATP binding"/>
    <property type="evidence" value="ECO:0007669"/>
    <property type="project" value="UniProtKB-KW"/>
</dbReference>
<dbReference type="CDD" id="cd02678">
    <property type="entry name" value="MIT_VPS4"/>
    <property type="match status" value="1"/>
</dbReference>
<evidence type="ECO:0000259" key="10">
    <source>
        <dbReference type="SMART" id="SM00745"/>
    </source>
</evidence>
<comment type="caution">
    <text evidence="11">The sequence shown here is derived from an EMBL/GenBank/DDBJ whole genome shotgun (WGS) entry which is preliminary data.</text>
</comment>
<dbReference type="InterPro" id="IPR045253">
    <property type="entry name" value="VPS4_MIT"/>
</dbReference>
<dbReference type="InterPro" id="IPR003959">
    <property type="entry name" value="ATPase_AAA_core"/>
</dbReference>
<evidence type="ECO:0000256" key="4">
    <source>
        <dbReference type="ARBA" id="ARBA00022753"/>
    </source>
</evidence>
<dbReference type="SUPFAM" id="SSF52540">
    <property type="entry name" value="P-loop containing nucleoside triphosphate hydrolases"/>
    <property type="match status" value="1"/>
</dbReference>
<dbReference type="GO" id="GO:0007033">
    <property type="term" value="P:vacuole organization"/>
    <property type="evidence" value="ECO:0007669"/>
    <property type="project" value="TreeGrafter"/>
</dbReference>
<dbReference type="FunFam" id="1.10.8.60:FF:000015">
    <property type="entry name" value="vacuolar protein sorting-associated protein 4A"/>
    <property type="match status" value="1"/>
</dbReference>
<organism evidence="11 12">
    <name type="scientific">Quercus rubra</name>
    <name type="common">Northern red oak</name>
    <name type="synonym">Quercus borealis</name>
    <dbReference type="NCBI Taxonomy" id="3512"/>
    <lineage>
        <taxon>Eukaryota</taxon>
        <taxon>Viridiplantae</taxon>
        <taxon>Streptophyta</taxon>
        <taxon>Embryophyta</taxon>
        <taxon>Tracheophyta</taxon>
        <taxon>Spermatophyta</taxon>
        <taxon>Magnoliopsida</taxon>
        <taxon>eudicotyledons</taxon>
        <taxon>Gunneridae</taxon>
        <taxon>Pentapetalae</taxon>
        <taxon>rosids</taxon>
        <taxon>fabids</taxon>
        <taxon>Fagales</taxon>
        <taxon>Fagaceae</taxon>
        <taxon>Quercus</taxon>
    </lineage>
</organism>
<feature type="domain" description="AAA+ ATPase" evidence="9">
    <location>
        <begin position="163"/>
        <end position="299"/>
    </location>
</feature>
<evidence type="ECO:0000313" key="12">
    <source>
        <dbReference type="Proteomes" id="UP001324115"/>
    </source>
</evidence>
<keyword evidence="3 7" id="KW-0547">Nucleotide-binding</keyword>
<dbReference type="PANTHER" id="PTHR23074:SF159">
    <property type="entry name" value="PROTEIN SUPPRESSOR OF K(+) TRANSPORT GROWTH DEFECT 1"/>
    <property type="match status" value="1"/>
</dbReference>
<dbReference type="InterPro" id="IPR015415">
    <property type="entry name" value="Spast_Vps4_C"/>
</dbReference>
<dbReference type="SMART" id="SM00382">
    <property type="entry name" value="AAA"/>
    <property type="match status" value="1"/>
</dbReference>
<dbReference type="GO" id="GO:0016197">
    <property type="term" value="P:endosomal transport"/>
    <property type="evidence" value="ECO:0007669"/>
    <property type="project" value="TreeGrafter"/>
</dbReference>
<dbReference type="Pfam" id="PF04212">
    <property type="entry name" value="MIT"/>
    <property type="match status" value="1"/>
</dbReference>
<keyword evidence="6" id="KW-0472">Membrane</keyword>
<dbReference type="InterPro" id="IPR036181">
    <property type="entry name" value="MIT_dom_sf"/>
</dbReference>
<evidence type="ECO:0000256" key="8">
    <source>
        <dbReference type="SAM" id="MobiDB-lite"/>
    </source>
</evidence>
<dbReference type="Pfam" id="PF00004">
    <property type="entry name" value="AAA"/>
    <property type="match status" value="1"/>
</dbReference>
<evidence type="ECO:0000256" key="3">
    <source>
        <dbReference type="ARBA" id="ARBA00022741"/>
    </source>
</evidence>
<evidence type="ECO:0008006" key="13">
    <source>
        <dbReference type="Google" id="ProtNLM"/>
    </source>
</evidence>
<dbReference type="GO" id="GO:0016887">
    <property type="term" value="F:ATP hydrolysis activity"/>
    <property type="evidence" value="ECO:0007669"/>
    <property type="project" value="InterPro"/>
</dbReference>
<evidence type="ECO:0000256" key="1">
    <source>
        <dbReference type="ARBA" id="ARBA00004481"/>
    </source>
</evidence>
<keyword evidence="4" id="KW-0967">Endosome</keyword>
<dbReference type="GO" id="GO:0010008">
    <property type="term" value="C:endosome membrane"/>
    <property type="evidence" value="ECO:0007669"/>
    <property type="project" value="UniProtKB-SubCell"/>
</dbReference>
<dbReference type="Gene3D" id="1.20.58.80">
    <property type="entry name" value="Phosphotransferase system, lactose/cellobiose-type IIA subunit"/>
    <property type="match status" value="1"/>
</dbReference>
<evidence type="ECO:0000256" key="5">
    <source>
        <dbReference type="ARBA" id="ARBA00022840"/>
    </source>
</evidence>
<sequence length="423" mass="47440">MYSNFKEHAIEYVKQAVQEDDARNYSKAFPLYMNALEYFKTHLKYEKNPKIKEAITQKCMEYLKRAEEIRTILDNGGSGPAPSGDATIASQPKKKSKGGVGKDAEDPEQAKLRAGLDSVIIREKPNVKWSDCNIVRGCNIACEVSPIFYWLVPQSLFLRKRKPWRAFLLYGPPGTGKSYLAKAVATEANSTFFSVSSSDLVSKWMGESEKLVSNLFQMARDNAPSIIFIDEIDPLCGQRGEGNESEASRRIKTELLVQMQGVGSDDQKVLVLAATNTPYALDQAIRRRFDKRIYIPLPDLKARQHMFKVHLGDTPHNLTEGFSGSDIAVCVKDVLFEPVRQTRDAKLFKKNSSDMWVPCKPTERGAVQVTLQELDAQGLASKIQPPPITRADFDKVLARQKPTVSKADLEVHERFTEEFGEAG</sequence>
<dbReference type="EMBL" id="JAXUIC010000004">
    <property type="protein sequence ID" value="KAK4593223.1"/>
    <property type="molecule type" value="Genomic_DNA"/>
</dbReference>
<comment type="similarity">
    <text evidence="2 7">Belongs to the AAA ATPase family.</text>
</comment>
<proteinExistence type="inferred from homology"/>
<dbReference type="PANTHER" id="PTHR23074">
    <property type="entry name" value="AAA DOMAIN-CONTAINING"/>
    <property type="match status" value="1"/>
</dbReference>
<dbReference type="InterPro" id="IPR003960">
    <property type="entry name" value="ATPase_AAA_CS"/>
</dbReference>
<gene>
    <name evidence="11" type="ORF">RGQ29_017383</name>
</gene>
<dbReference type="AlphaFoldDB" id="A0AAN7FGT0"/>
<dbReference type="Gene3D" id="3.40.50.300">
    <property type="entry name" value="P-loop containing nucleotide triphosphate hydrolases"/>
    <property type="match status" value="1"/>
</dbReference>
<dbReference type="Proteomes" id="UP001324115">
    <property type="component" value="Unassembled WGS sequence"/>
</dbReference>
<dbReference type="InterPro" id="IPR027417">
    <property type="entry name" value="P-loop_NTPase"/>
</dbReference>
<evidence type="ECO:0000256" key="7">
    <source>
        <dbReference type="RuleBase" id="RU003651"/>
    </source>
</evidence>